<dbReference type="PANTHER" id="PTHR33524:SF1">
    <property type="entry name" value="SET DOMAIN-CONTAINING PROTEIN"/>
    <property type="match status" value="1"/>
</dbReference>
<dbReference type="InterPro" id="IPR046341">
    <property type="entry name" value="SET_dom_sf"/>
</dbReference>
<sequence>MATLRKIWQAFRGVDRRQLQFEIDVHRLFLLTSYERQVSEDVDAITDLGEKLSTEDQQRSVQESVHQQIASIGEALDNILLEEPAKKNSDLDAPKIRPSGLNFAIGSHPRKIEDPEALGPAKTHPLKLSEVSAALRNRIGYTLELRPSQVDHKDAGTGVFLSGEAGPGKVVAFYPGIIYSPPQYRYMPGYPRMDALNSYLISRYDGFIIDGQPWGCGGESRELWDGSGAKVEVSDTSTDDTSQRTANEDKKNRLWGSIFGAKEAHGARKGSILERRNPLALAHFINHPGSGTQPNVMLCPYDFIFTDPYLRPYIPNVHFDKDEDWEVRRRGLVWLYDRKGEKTSTNHSIIRTLVLVSTREVCNEELFLNYRLSNHKNWPAWYKPVDSEEDKRRWH</sequence>
<dbReference type="EMBL" id="CM035421">
    <property type="protein sequence ID" value="KAH7387697.1"/>
    <property type="molecule type" value="Genomic_DNA"/>
</dbReference>
<name>A0A8T2SY03_CERRI</name>
<dbReference type="Gene3D" id="2.170.270.10">
    <property type="entry name" value="SET domain"/>
    <property type="match status" value="1"/>
</dbReference>
<dbReference type="AlphaFoldDB" id="A0A8T2SY03"/>
<protein>
    <recommendedName>
        <fullName evidence="3">SET domain-containing protein</fullName>
    </recommendedName>
</protein>
<organism evidence="1 2">
    <name type="scientific">Ceratopteris richardii</name>
    <name type="common">Triangle waterfern</name>
    <dbReference type="NCBI Taxonomy" id="49495"/>
    <lineage>
        <taxon>Eukaryota</taxon>
        <taxon>Viridiplantae</taxon>
        <taxon>Streptophyta</taxon>
        <taxon>Embryophyta</taxon>
        <taxon>Tracheophyta</taxon>
        <taxon>Polypodiopsida</taxon>
        <taxon>Polypodiidae</taxon>
        <taxon>Polypodiales</taxon>
        <taxon>Pteridineae</taxon>
        <taxon>Pteridaceae</taxon>
        <taxon>Parkerioideae</taxon>
        <taxon>Ceratopteris</taxon>
    </lineage>
</organism>
<evidence type="ECO:0008006" key="3">
    <source>
        <dbReference type="Google" id="ProtNLM"/>
    </source>
</evidence>
<proteinExistence type="predicted"/>
<dbReference type="OMA" id="NHPAKEM"/>
<dbReference type="CDD" id="cd10537">
    <property type="entry name" value="SET_SETD9"/>
    <property type="match status" value="1"/>
</dbReference>
<accession>A0A8T2SY03</accession>
<keyword evidence="2" id="KW-1185">Reference proteome</keyword>
<dbReference type="PANTHER" id="PTHR33524">
    <property type="entry name" value="C5ORF35"/>
    <property type="match status" value="1"/>
</dbReference>
<dbReference type="OrthoDB" id="442460at2759"/>
<comment type="caution">
    <text evidence="1">The sequence shown here is derived from an EMBL/GenBank/DDBJ whole genome shotgun (WGS) entry which is preliminary data.</text>
</comment>
<dbReference type="Proteomes" id="UP000825935">
    <property type="component" value="Chromosome 16"/>
</dbReference>
<evidence type="ECO:0000313" key="2">
    <source>
        <dbReference type="Proteomes" id="UP000825935"/>
    </source>
</evidence>
<gene>
    <name evidence="1" type="ORF">KP509_16G036900</name>
</gene>
<reference evidence="1" key="1">
    <citation type="submission" date="2021-08" db="EMBL/GenBank/DDBJ databases">
        <title>WGS assembly of Ceratopteris richardii.</title>
        <authorList>
            <person name="Marchant D.B."/>
            <person name="Chen G."/>
            <person name="Jenkins J."/>
            <person name="Shu S."/>
            <person name="Leebens-Mack J."/>
            <person name="Grimwood J."/>
            <person name="Schmutz J."/>
            <person name="Soltis P."/>
            <person name="Soltis D."/>
            <person name="Chen Z.-H."/>
        </authorList>
    </citation>
    <scope>NUCLEOTIDE SEQUENCE</scope>
    <source>
        <strain evidence="1">Whitten #5841</strain>
        <tissue evidence="1">Leaf</tissue>
    </source>
</reference>
<dbReference type="InterPro" id="IPR040415">
    <property type="entry name" value="SETD9"/>
</dbReference>
<evidence type="ECO:0000313" key="1">
    <source>
        <dbReference type="EMBL" id="KAH7387697.1"/>
    </source>
</evidence>